<dbReference type="EMBL" id="QRYC01000003">
    <property type="protein sequence ID" value="RGU58076.1"/>
    <property type="molecule type" value="Genomic_DNA"/>
</dbReference>
<dbReference type="EMBL" id="QRYC01000015">
    <property type="protein sequence ID" value="RGU55681.1"/>
    <property type="molecule type" value="Genomic_DNA"/>
</dbReference>
<dbReference type="Proteomes" id="UP000284243">
    <property type="component" value="Unassembled WGS sequence"/>
</dbReference>
<evidence type="ECO:0000313" key="1">
    <source>
        <dbReference type="EMBL" id="RGU55681.1"/>
    </source>
</evidence>
<name>A0A412TPQ4_9BACT</name>
<dbReference type="AlphaFoldDB" id="A0A412TPQ4"/>
<sequence length="70" mass="8776">MDRWQLRIDNYWKFRFHEKIKKKRKMRERIKKIIIDYQKNKKEAIGLEIHYQLSNDNCQLPKYPQNPGTL</sequence>
<gene>
    <name evidence="2" type="ORF">DWW57_03190</name>
    <name evidence="1" type="ORF">DWW57_11330</name>
</gene>
<proteinExistence type="predicted"/>
<comment type="caution">
    <text evidence="1">The sequence shown here is derived from an EMBL/GenBank/DDBJ whole genome shotgun (WGS) entry which is preliminary data.</text>
</comment>
<organism evidence="1 3">
    <name type="scientific">Odoribacter splanchnicus</name>
    <dbReference type="NCBI Taxonomy" id="28118"/>
    <lineage>
        <taxon>Bacteria</taxon>
        <taxon>Pseudomonadati</taxon>
        <taxon>Bacteroidota</taxon>
        <taxon>Bacteroidia</taxon>
        <taxon>Bacteroidales</taxon>
        <taxon>Odoribacteraceae</taxon>
        <taxon>Odoribacter</taxon>
    </lineage>
</organism>
<protein>
    <submittedName>
        <fullName evidence="1">Uncharacterized protein</fullName>
    </submittedName>
</protein>
<reference evidence="1 3" key="1">
    <citation type="submission" date="2018-08" db="EMBL/GenBank/DDBJ databases">
        <title>A genome reference for cultivated species of the human gut microbiota.</title>
        <authorList>
            <person name="Zou Y."/>
            <person name="Xue W."/>
            <person name="Luo G."/>
        </authorList>
    </citation>
    <scope>NUCLEOTIDE SEQUENCE [LARGE SCALE GENOMIC DNA]</scope>
    <source>
        <strain evidence="1 3">AF16-14</strain>
    </source>
</reference>
<accession>A0A412TPQ4</accession>
<evidence type="ECO:0000313" key="2">
    <source>
        <dbReference type="EMBL" id="RGU58076.1"/>
    </source>
</evidence>
<evidence type="ECO:0000313" key="3">
    <source>
        <dbReference type="Proteomes" id="UP000284243"/>
    </source>
</evidence>